<feature type="compositionally biased region" description="Basic residues" evidence="1">
    <location>
        <begin position="31"/>
        <end position="41"/>
    </location>
</feature>
<dbReference type="Proteomes" id="UP000014500">
    <property type="component" value="Unassembled WGS sequence"/>
</dbReference>
<proteinExistence type="predicted"/>
<protein>
    <submittedName>
        <fullName evidence="2">Uncharacterized protein</fullName>
    </submittedName>
</protein>
<dbReference type="AlphaFoldDB" id="T1IS39"/>
<accession>T1IS39</accession>
<reference evidence="3" key="1">
    <citation type="submission" date="2011-05" db="EMBL/GenBank/DDBJ databases">
        <authorList>
            <person name="Richards S.R."/>
            <person name="Qu J."/>
            <person name="Jiang H."/>
            <person name="Jhangiani S.N."/>
            <person name="Agravi P."/>
            <person name="Goodspeed R."/>
            <person name="Gross S."/>
            <person name="Mandapat C."/>
            <person name="Jackson L."/>
            <person name="Mathew T."/>
            <person name="Pu L."/>
            <person name="Thornton R."/>
            <person name="Saada N."/>
            <person name="Wilczek-Boney K.B."/>
            <person name="Lee S."/>
            <person name="Kovar C."/>
            <person name="Wu Y."/>
            <person name="Scherer S.E."/>
            <person name="Worley K.C."/>
            <person name="Muzny D.M."/>
            <person name="Gibbs R."/>
        </authorList>
    </citation>
    <scope>NUCLEOTIDE SEQUENCE</scope>
    <source>
        <strain evidence="3">Brora</strain>
    </source>
</reference>
<reference evidence="2" key="2">
    <citation type="submission" date="2015-02" db="UniProtKB">
        <authorList>
            <consortium name="EnsemblMetazoa"/>
        </authorList>
    </citation>
    <scope>IDENTIFICATION</scope>
</reference>
<evidence type="ECO:0000256" key="1">
    <source>
        <dbReference type="SAM" id="MobiDB-lite"/>
    </source>
</evidence>
<dbReference type="EnsemblMetazoa" id="SMAR003901-RA">
    <property type="protein sequence ID" value="SMAR003901-PA"/>
    <property type="gene ID" value="SMAR003901"/>
</dbReference>
<keyword evidence="3" id="KW-1185">Reference proteome</keyword>
<evidence type="ECO:0000313" key="3">
    <source>
        <dbReference type="Proteomes" id="UP000014500"/>
    </source>
</evidence>
<feature type="compositionally biased region" description="Basic residues" evidence="1">
    <location>
        <begin position="1"/>
        <end position="22"/>
    </location>
</feature>
<name>T1IS39_STRMM</name>
<evidence type="ECO:0000313" key="2">
    <source>
        <dbReference type="EnsemblMetazoa" id="SMAR003901-PA"/>
    </source>
</evidence>
<dbReference type="HOGENOM" id="CLU_1847616_0_0_1"/>
<dbReference type="EMBL" id="AFFK01018906">
    <property type="status" value="NOT_ANNOTATED_CDS"/>
    <property type="molecule type" value="Genomic_DNA"/>
</dbReference>
<sequence>MDATKPKRKKKNPIQRGKRKQRPTGELTPRQKLRSRKAKKATKICEGLMKIAIKVEEMMKINEKSLKLDEMATREIQEMTEKCTVKINELKVGPTSKRKLFFKLNMRVAEEMANYFIRENKNKIKGCLADAAKTVKSLL</sequence>
<feature type="region of interest" description="Disordered" evidence="1">
    <location>
        <begin position="1"/>
        <end position="41"/>
    </location>
</feature>
<organism evidence="2 3">
    <name type="scientific">Strigamia maritima</name>
    <name type="common">European centipede</name>
    <name type="synonym">Geophilus maritimus</name>
    <dbReference type="NCBI Taxonomy" id="126957"/>
    <lineage>
        <taxon>Eukaryota</taxon>
        <taxon>Metazoa</taxon>
        <taxon>Ecdysozoa</taxon>
        <taxon>Arthropoda</taxon>
        <taxon>Myriapoda</taxon>
        <taxon>Chilopoda</taxon>
        <taxon>Pleurostigmophora</taxon>
        <taxon>Geophilomorpha</taxon>
        <taxon>Linotaeniidae</taxon>
        <taxon>Strigamia</taxon>
    </lineage>
</organism>